<dbReference type="AlphaFoldDB" id="A0A1K2HMA7"/>
<evidence type="ECO:0000313" key="2">
    <source>
        <dbReference type="Proteomes" id="UP000186513"/>
    </source>
</evidence>
<keyword evidence="2" id="KW-1185">Reference proteome</keyword>
<dbReference type="EMBL" id="FPKR01000010">
    <property type="protein sequence ID" value="SFZ77697.1"/>
    <property type="molecule type" value="Genomic_DNA"/>
</dbReference>
<dbReference type="STRING" id="1121279.SAMN02745887_02535"/>
<evidence type="ECO:0000313" key="1">
    <source>
        <dbReference type="EMBL" id="SFZ77697.1"/>
    </source>
</evidence>
<gene>
    <name evidence="1" type="ORF">SAMN02745887_02535</name>
</gene>
<dbReference type="OrthoDB" id="329761at2"/>
<accession>A0A1K2HMA7</accession>
<dbReference type="RefSeq" id="WP_072429047.1">
    <property type="nucleotide sequence ID" value="NZ_FPKR01000010.1"/>
</dbReference>
<evidence type="ECO:0008006" key="3">
    <source>
        <dbReference type="Google" id="ProtNLM"/>
    </source>
</evidence>
<dbReference type="Proteomes" id="UP000186513">
    <property type="component" value="Unassembled WGS sequence"/>
</dbReference>
<reference evidence="1 2" key="1">
    <citation type="submission" date="2016-11" db="EMBL/GenBank/DDBJ databases">
        <authorList>
            <person name="Jaros S."/>
            <person name="Januszkiewicz K."/>
            <person name="Wedrychowicz H."/>
        </authorList>
    </citation>
    <scope>NUCLEOTIDE SEQUENCE [LARGE SCALE GENOMIC DNA]</scope>
    <source>
        <strain evidence="1 2">DSM 18899</strain>
    </source>
</reference>
<organism evidence="1 2">
    <name type="scientific">Chitinimonas taiwanensis DSM 18899</name>
    <dbReference type="NCBI Taxonomy" id="1121279"/>
    <lineage>
        <taxon>Bacteria</taxon>
        <taxon>Pseudomonadati</taxon>
        <taxon>Pseudomonadota</taxon>
        <taxon>Betaproteobacteria</taxon>
        <taxon>Neisseriales</taxon>
        <taxon>Chitinibacteraceae</taxon>
        <taxon>Chitinimonas</taxon>
    </lineage>
</organism>
<dbReference type="InterPro" id="IPR006311">
    <property type="entry name" value="TAT_signal"/>
</dbReference>
<proteinExistence type="predicted"/>
<name>A0A1K2HMA7_9NEIS</name>
<sequence>MLTRRQLLKTGVAGAAVLGISRLLYGPWRPDAPYEVPKPHQFKVLDAQSRTALAAIARVMLKGALPRDEAEFETALHAAVLGCDTAIAGLPGAVQDEVKELLTLLSGRFTRRWVAGVSSAWSEASEAEIAHFLSRWRFSSFLLLRSGYQALHQIVFAAWYGNPQAWVGIGYEGPPEFVKGYWHA</sequence>
<protein>
    <recommendedName>
        <fullName evidence="3">Tat (Twin-arginine translocation) pathway signal sequence</fullName>
    </recommendedName>
</protein>
<dbReference type="PROSITE" id="PS51318">
    <property type="entry name" value="TAT"/>
    <property type="match status" value="1"/>
</dbReference>